<keyword evidence="2" id="KW-0808">Transferase</keyword>
<keyword evidence="2" id="KW-0695">RNA-directed DNA polymerase</keyword>
<dbReference type="PANTHER" id="PTHR33067:SF35">
    <property type="entry name" value="ASPARTIC PEPTIDASE DDI1-TYPE DOMAIN-CONTAINING PROTEIN"/>
    <property type="match status" value="1"/>
</dbReference>
<feature type="compositionally biased region" description="Polar residues" evidence="1">
    <location>
        <begin position="281"/>
        <end position="290"/>
    </location>
</feature>
<feature type="region of interest" description="Disordered" evidence="1">
    <location>
        <begin position="1"/>
        <end position="24"/>
    </location>
</feature>
<feature type="region of interest" description="Disordered" evidence="1">
    <location>
        <begin position="273"/>
        <end position="392"/>
    </location>
</feature>
<dbReference type="Proteomes" id="UP001151760">
    <property type="component" value="Unassembled WGS sequence"/>
</dbReference>
<dbReference type="Gene3D" id="2.40.70.10">
    <property type="entry name" value="Acid Proteases"/>
    <property type="match status" value="1"/>
</dbReference>
<dbReference type="EMBL" id="BQNB010013158">
    <property type="protein sequence ID" value="GJT12560.1"/>
    <property type="molecule type" value="Genomic_DNA"/>
</dbReference>
<feature type="compositionally biased region" description="Low complexity" evidence="1">
    <location>
        <begin position="309"/>
        <end position="323"/>
    </location>
</feature>
<keyword evidence="2" id="KW-0548">Nucleotidyltransferase</keyword>
<comment type="caution">
    <text evidence="2">The sequence shown here is derived from an EMBL/GenBank/DDBJ whole genome shotgun (WGS) entry which is preliminary data.</text>
</comment>
<protein>
    <submittedName>
        <fullName evidence="2">Reverse transcriptase domain-containing protein</fullName>
    </submittedName>
</protein>
<keyword evidence="3" id="KW-1185">Reference proteome</keyword>
<dbReference type="SUPFAM" id="SSF50630">
    <property type="entry name" value="Acid proteases"/>
    <property type="match status" value="1"/>
</dbReference>
<feature type="region of interest" description="Disordered" evidence="1">
    <location>
        <begin position="186"/>
        <end position="207"/>
    </location>
</feature>
<sequence>MRTRSQTRNRNRQQQSQPAVVQPFHLEEPFVNPPLVPMADNRTMAQLLQAPTEGYEDAIVIPDINANFELKHGLINLVQNKQFFKHDKEDPHAHIRYFNKITSTMRFPDVPSTSIKLMLFPFSLEATDGNVYQDNIQEYVSQAVAANFNQGNTNSRPPMVSNQIRPPGFPLIQNNQNRFNPNQGNNFNQNRGTSFNQNRGNNFNQGQVYQPPTIQPPVYQAPPQQMQGVSKTDFENYVKANDAVLRNMQNQGQGLQNQMTNLTEMLSKFITSNTASSSNSGTLPSQTVTNPREHVNAITTRSGKTCEGPSTPLVPTPVVSTPLKEPEQNPETSMDRVQKPSSESTAQVPPPEDHDSIFINITKPKAKKTVQEPNSPDPDSYQPKLPYPQEDEIPEKLEDPGKFLIPCTLQELDRTNALADSGAGINLLPHSIYKQLGLGALKPTRMTLELANHFVTHPMGIAEDVVVRVDGVTFLADFVVVNFEPDPRVPIILGRPFLCTAKALIDLYEEKLTLRVGSDELVFYAEKSKKSKNMKFAHAISVIDFSKDEPFSGSTTNHSDALPPSSSPVKTSDNLEEFADELTLLKKDVHIENFQVYSSPLFEFDDNFTSSNVNPLFKEMAEDVENENSNVLDSDEPVLLNSPLTDKVESFALEDDIDEIDAFLAMKVSSNFEEGYIDSEGDVIFLENLLSDDTTHNLALEVISDHEPEQNESLITFSPRSDPLHHELAGELITLPSRIVREHEDYLNRMALLSEISISRSQGNVHVNPCLIIESFPVSLIPVEDSDPVQEEIDIFLIPDDLIPPGVKNDDSKDEDNELPNLDHQDNPSSPRPPPEPPDVCLSFKPDTAIKNDEDFNQGEIVLSINVEDVNSFTFVIWIFLPFFTYPEDSSVILSLRNEDLIFDPGISTFHFSLQPVPFTLSKDK</sequence>
<reference evidence="2" key="2">
    <citation type="submission" date="2022-01" db="EMBL/GenBank/DDBJ databases">
        <authorList>
            <person name="Yamashiro T."/>
            <person name="Shiraishi A."/>
            <person name="Satake H."/>
            <person name="Nakayama K."/>
        </authorList>
    </citation>
    <scope>NUCLEOTIDE SEQUENCE</scope>
</reference>
<evidence type="ECO:0000256" key="1">
    <source>
        <dbReference type="SAM" id="MobiDB-lite"/>
    </source>
</evidence>
<feature type="compositionally biased region" description="Basic residues" evidence="1">
    <location>
        <begin position="1"/>
        <end position="11"/>
    </location>
</feature>
<accession>A0ABQ5BCJ9</accession>
<proteinExistence type="predicted"/>
<organism evidence="2 3">
    <name type="scientific">Tanacetum coccineum</name>
    <dbReference type="NCBI Taxonomy" id="301880"/>
    <lineage>
        <taxon>Eukaryota</taxon>
        <taxon>Viridiplantae</taxon>
        <taxon>Streptophyta</taxon>
        <taxon>Embryophyta</taxon>
        <taxon>Tracheophyta</taxon>
        <taxon>Spermatophyta</taxon>
        <taxon>Magnoliopsida</taxon>
        <taxon>eudicotyledons</taxon>
        <taxon>Gunneridae</taxon>
        <taxon>Pentapetalae</taxon>
        <taxon>asterids</taxon>
        <taxon>campanulids</taxon>
        <taxon>Asterales</taxon>
        <taxon>Asteraceae</taxon>
        <taxon>Asteroideae</taxon>
        <taxon>Anthemideae</taxon>
        <taxon>Anthemidinae</taxon>
        <taxon>Tanacetum</taxon>
    </lineage>
</organism>
<dbReference type="PANTHER" id="PTHR33067">
    <property type="entry name" value="RNA-DIRECTED DNA POLYMERASE-RELATED"/>
    <property type="match status" value="1"/>
</dbReference>
<name>A0ABQ5BCJ9_9ASTR</name>
<evidence type="ECO:0000313" key="3">
    <source>
        <dbReference type="Proteomes" id="UP001151760"/>
    </source>
</evidence>
<feature type="region of interest" description="Disordered" evidence="1">
    <location>
        <begin position="553"/>
        <end position="572"/>
    </location>
</feature>
<dbReference type="InterPro" id="IPR021109">
    <property type="entry name" value="Peptidase_aspartic_dom_sf"/>
</dbReference>
<dbReference type="CDD" id="cd00303">
    <property type="entry name" value="retropepsin_like"/>
    <property type="match status" value="1"/>
</dbReference>
<dbReference type="GO" id="GO:0003964">
    <property type="term" value="F:RNA-directed DNA polymerase activity"/>
    <property type="evidence" value="ECO:0007669"/>
    <property type="project" value="UniProtKB-KW"/>
</dbReference>
<reference evidence="2" key="1">
    <citation type="journal article" date="2022" name="Int. J. Mol. Sci.">
        <title>Draft Genome of Tanacetum Coccineum: Genomic Comparison of Closely Related Tanacetum-Family Plants.</title>
        <authorList>
            <person name="Yamashiro T."/>
            <person name="Shiraishi A."/>
            <person name="Nakayama K."/>
            <person name="Satake H."/>
        </authorList>
    </citation>
    <scope>NUCLEOTIDE SEQUENCE</scope>
</reference>
<feature type="region of interest" description="Disordered" evidence="1">
    <location>
        <begin position="804"/>
        <end position="838"/>
    </location>
</feature>
<gene>
    <name evidence="2" type="ORF">Tco_0859602</name>
</gene>
<evidence type="ECO:0000313" key="2">
    <source>
        <dbReference type="EMBL" id="GJT12560.1"/>
    </source>
</evidence>